<dbReference type="PROSITE" id="PS50878">
    <property type="entry name" value="RT_POL"/>
    <property type="match status" value="1"/>
</dbReference>
<name>A0A392M4U0_9FABA</name>
<gene>
    <name evidence="2" type="ORF">A2U01_0003233</name>
</gene>
<dbReference type="Proteomes" id="UP000265520">
    <property type="component" value="Unassembled WGS sequence"/>
</dbReference>
<dbReference type="PANTHER" id="PTHR33116:SF80">
    <property type="entry name" value="REVERSE TRANSCRIPTASE ZINC-BINDING DOMAIN-CONTAINING PROTEIN"/>
    <property type="match status" value="1"/>
</dbReference>
<dbReference type="InterPro" id="IPR044730">
    <property type="entry name" value="RNase_H-like_dom_plant"/>
</dbReference>
<dbReference type="InterPro" id="IPR002156">
    <property type="entry name" value="RNaseH_domain"/>
</dbReference>
<dbReference type="Pfam" id="PF13966">
    <property type="entry name" value="zf-RVT"/>
    <property type="match status" value="1"/>
</dbReference>
<dbReference type="InterPro" id="IPR012337">
    <property type="entry name" value="RNaseH-like_sf"/>
</dbReference>
<feature type="non-terminal residue" evidence="2">
    <location>
        <position position="659"/>
    </location>
</feature>
<comment type="caution">
    <text evidence="2">The sequence shown here is derived from an EMBL/GenBank/DDBJ whole genome shotgun (WGS) entry which is preliminary data.</text>
</comment>
<dbReference type="InterPro" id="IPR000477">
    <property type="entry name" value="RT_dom"/>
</dbReference>
<proteinExistence type="predicted"/>
<dbReference type="AlphaFoldDB" id="A0A392M4U0"/>
<evidence type="ECO:0000313" key="2">
    <source>
        <dbReference type="EMBL" id="MCH82427.1"/>
    </source>
</evidence>
<sequence length="659" mass="74690">MARCMAIFIVKGGVRQGDPVSPLLFCIAEDVLSRRITKLVDDGRLQLSKGSRHVRIPSHCLYADDIMIYCIGRQSNLIALKELFIRYALASGQVVSAKKSTIFSGGVSHARLIQIAQFLGFSIGSLPFNYLGVPIFKGRPKVAYLQPIADKIKAKLAAWKASLLSIAGRIQLVKSVVQSMLVYTMSVYAWPVSLIRELEKWIKKFIWPGDINQRNIVTVAWKKVCKPYSQGGLGIRSLITLNEASNLKLCWDLFQSQEQWVILLRSRVFRGRRCITHHVHSSIWSSVKAEFNVVLENSQFIIGDGTTINFGKMLGVVPPEVVALFPNLMQFVEQVSIPVEHRHDSLAWRSSDSGELSLRQAFDFKAHQGPQLHWAKTIWSKDIPPSKSLVAWRLMHDKLPTDENLLLRGCSLPSMCSLCRKHGESSFHLFFQCPFAINIWTWFSSIIGINLRFNYVDEIWMLCDRSWKPQCKVVILASLINIISTIWWVRNQARFKNMSVNWRKVVSMISSNVSLSGNMTKSTYHSSMSDFKILKSFRVSVHPPRAPSIKEVLWQPPPIDWLKCNTDDASNNDTAACGGVFRNHHAMFIAGFAKNIGPHSSLIAELCGVMRAIELANLYNWKNLWIESDSRLAVLDFAASSKIPWLVRNRWENCKLMAS</sequence>
<dbReference type="GO" id="GO:0003676">
    <property type="term" value="F:nucleic acid binding"/>
    <property type="evidence" value="ECO:0007669"/>
    <property type="project" value="InterPro"/>
</dbReference>
<reference evidence="2 3" key="1">
    <citation type="journal article" date="2018" name="Front. Plant Sci.">
        <title>Red Clover (Trifolium pratense) and Zigzag Clover (T. medium) - A Picture of Genomic Similarities and Differences.</title>
        <authorList>
            <person name="Dluhosova J."/>
            <person name="Istvanek J."/>
            <person name="Nedelnik J."/>
            <person name="Repkova J."/>
        </authorList>
    </citation>
    <scope>NUCLEOTIDE SEQUENCE [LARGE SCALE GENOMIC DNA]</scope>
    <source>
        <strain evidence="3">cv. 10/8</strain>
        <tissue evidence="2">Leaf</tissue>
    </source>
</reference>
<dbReference type="InterPro" id="IPR043502">
    <property type="entry name" value="DNA/RNA_pol_sf"/>
</dbReference>
<dbReference type="Pfam" id="PF13456">
    <property type="entry name" value="RVT_3"/>
    <property type="match status" value="1"/>
</dbReference>
<dbReference type="Pfam" id="PF00078">
    <property type="entry name" value="RVT_1"/>
    <property type="match status" value="1"/>
</dbReference>
<evidence type="ECO:0000313" key="3">
    <source>
        <dbReference type="Proteomes" id="UP000265520"/>
    </source>
</evidence>
<protein>
    <submittedName>
        <fullName evidence="2">Ribonuclease H protein</fullName>
    </submittedName>
</protein>
<dbReference type="CDD" id="cd06222">
    <property type="entry name" value="RNase_H_like"/>
    <property type="match status" value="1"/>
</dbReference>
<dbReference type="Gene3D" id="3.30.420.10">
    <property type="entry name" value="Ribonuclease H-like superfamily/Ribonuclease H"/>
    <property type="match status" value="1"/>
</dbReference>
<dbReference type="GO" id="GO:0004523">
    <property type="term" value="F:RNA-DNA hybrid ribonuclease activity"/>
    <property type="evidence" value="ECO:0007669"/>
    <property type="project" value="InterPro"/>
</dbReference>
<dbReference type="SUPFAM" id="SSF53098">
    <property type="entry name" value="Ribonuclease H-like"/>
    <property type="match status" value="1"/>
</dbReference>
<dbReference type="InterPro" id="IPR026960">
    <property type="entry name" value="RVT-Znf"/>
</dbReference>
<dbReference type="PANTHER" id="PTHR33116">
    <property type="entry name" value="REVERSE TRANSCRIPTASE ZINC-BINDING DOMAIN-CONTAINING PROTEIN-RELATED-RELATED"/>
    <property type="match status" value="1"/>
</dbReference>
<organism evidence="2 3">
    <name type="scientific">Trifolium medium</name>
    <dbReference type="NCBI Taxonomy" id="97028"/>
    <lineage>
        <taxon>Eukaryota</taxon>
        <taxon>Viridiplantae</taxon>
        <taxon>Streptophyta</taxon>
        <taxon>Embryophyta</taxon>
        <taxon>Tracheophyta</taxon>
        <taxon>Spermatophyta</taxon>
        <taxon>Magnoliopsida</taxon>
        <taxon>eudicotyledons</taxon>
        <taxon>Gunneridae</taxon>
        <taxon>Pentapetalae</taxon>
        <taxon>rosids</taxon>
        <taxon>fabids</taxon>
        <taxon>Fabales</taxon>
        <taxon>Fabaceae</taxon>
        <taxon>Papilionoideae</taxon>
        <taxon>50 kb inversion clade</taxon>
        <taxon>NPAAA clade</taxon>
        <taxon>Hologalegina</taxon>
        <taxon>IRL clade</taxon>
        <taxon>Trifolieae</taxon>
        <taxon>Trifolium</taxon>
    </lineage>
</organism>
<dbReference type="SUPFAM" id="SSF56672">
    <property type="entry name" value="DNA/RNA polymerases"/>
    <property type="match status" value="1"/>
</dbReference>
<keyword evidence="3" id="KW-1185">Reference proteome</keyword>
<dbReference type="InterPro" id="IPR036397">
    <property type="entry name" value="RNaseH_sf"/>
</dbReference>
<feature type="domain" description="Reverse transcriptase" evidence="1">
    <location>
        <begin position="1"/>
        <end position="123"/>
    </location>
</feature>
<accession>A0A392M4U0</accession>
<evidence type="ECO:0000259" key="1">
    <source>
        <dbReference type="PROSITE" id="PS50878"/>
    </source>
</evidence>
<dbReference type="EMBL" id="LXQA010003681">
    <property type="protein sequence ID" value="MCH82427.1"/>
    <property type="molecule type" value="Genomic_DNA"/>
</dbReference>